<proteinExistence type="predicted"/>
<feature type="compositionally biased region" description="Acidic residues" evidence="1">
    <location>
        <begin position="1"/>
        <end position="10"/>
    </location>
</feature>
<dbReference type="EMBL" id="JBHRWO010000021">
    <property type="protein sequence ID" value="MFC3494863.1"/>
    <property type="molecule type" value="Genomic_DNA"/>
</dbReference>
<evidence type="ECO:0000313" key="2">
    <source>
        <dbReference type="EMBL" id="MFC3494863.1"/>
    </source>
</evidence>
<organism evidence="2 3">
    <name type="scientific">Glycomyces rhizosphaerae</name>
    <dbReference type="NCBI Taxonomy" id="2054422"/>
    <lineage>
        <taxon>Bacteria</taxon>
        <taxon>Bacillati</taxon>
        <taxon>Actinomycetota</taxon>
        <taxon>Actinomycetes</taxon>
        <taxon>Glycomycetales</taxon>
        <taxon>Glycomycetaceae</taxon>
        <taxon>Glycomyces</taxon>
    </lineage>
</organism>
<feature type="region of interest" description="Disordered" evidence="1">
    <location>
        <begin position="57"/>
        <end position="80"/>
    </location>
</feature>
<evidence type="ECO:0000256" key="1">
    <source>
        <dbReference type="SAM" id="MobiDB-lite"/>
    </source>
</evidence>
<name>A0ABV7Q534_9ACTN</name>
<dbReference type="RefSeq" id="WP_387978993.1">
    <property type="nucleotide sequence ID" value="NZ_JBHRWO010000021.1"/>
</dbReference>
<gene>
    <name evidence="2" type="ORF">ACFO8M_20445</name>
</gene>
<sequence length="80" mass="8561">MTDDGADFDESFFASLEAGPDDPVEPDADDPLDFDLEGDGGVDEFLYEAEGDGSFETEAVETDDAPDEGGESSFYEFDGD</sequence>
<evidence type="ECO:0000313" key="3">
    <source>
        <dbReference type="Proteomes" id="UP001595712"/>
    </source>
</evidence>
<feature type="region of interest" description="Disordered" evidence="1">
    <location>
        <begin position="1"/>
        <end position="40"/>
    </location>
</feature>
<reference evidence="3" key="1">
    <citation type="journal article" date="2019" name="Int. J. Syst. Evol. Microbiol.">
        <title>The Global Catalogue of Microorganisms (GCM) 10K type strain sequencing project: providing services to taxonomists for standard genome sequencing and annotation.</title>
        <authorList>
            <consortium name="The Broad Institute Genomics Platform"/>
            <consortium name="The Broad Institute Genome Sequencing Center for Infectious Disease"/>
            <person name="Wu L."/>
            <person name="Ma J."/>
        </authorList>
    </citation>
    <scope>NUCLEOTIDE SEQUENCE [LARGE SCALE GENOMIC DNA]</scope>
    <source>
        <strain evidence="3">CGMCC 4.7396</strain>
    </source>
</reference>
<protein>
    <submittedName>
        <fullName evidence="2">Uncharacterized protein</fullName>
    </submittedName>
</protein>
<feature type="compositionally biased region" description="Acidic residues" evidence="1">
    <location>
        <begin position="19"/>
        <end position="40"/>
    </location>
</feature>
<feature type="compositionally biased region" description="Acidic residues" evidence="1">
    <location>
        <begin position="57"/>
        <end position="70"/>
    </location>
</feature>
<dbReference type="Proteomes" id="UP001595712">
    <property type="component" value="Unassembled WGS sequence"/>
</dbReference>
<comment type="caution">
    <text evidence="2">The sequence shown here is derived from an EMBL/GenBank/DDBJ whole genome shotgun (WGS) entry which is preliminary data.</text>
</comment>
<keyword evidence="3" id="KW-1185">Reference proteome</keyword>
<accession>A0ABV7Q534</accession>